<feature type="compositionally biased region" description="Polar residues" evidence="1">
    <location>
        <begin position="23"/>
        <end position="33"/>
    </location>
</feature>
<feature type="compositionally biased region" description="Polar residues" evidence="1">
    <location>
        <begin position="91"/>
        <end position="111"/>
    </location>
</feature>
<feature type="chain" id="PRO_5022967377" evidence="2">
    <location>
        <begin position="25"/>
        <end position="111"/>
    </location>
</feature>
<dbReference type="Proteomes" id="UP000322553">
    <property type="component" value="Chromosome"/>
</dbReference>
<dbReference type="RefSeq" id="WP_149054434.1">
    <property type="nucleotide sequence ID" value="NZ_CP043420.1"/>
</dbReference>
<organism evidence="3 4">
    <name type="scientific">Kushneria phosphatilytica</name>
    <dbReference type="NCBI Taxonomy" id="657387"/>
    <lineage>
        <taxon>Bacteria</taxon>
        <taxon>Pseudomonadati</taxon>
        <taxon>Pseudomonadota</taxon>
        <taxon>Gammaproteobacteria</taxon>
        <taxon>Oceanospirillales</taxon>
        <taxon>Halomonadaceae</taxon>
        <taxon>Kushneria</taxon>
    </lineage>
</organism>
<evidence type="ECO:0000256" key="2">
    <source>
        <dbReference type="SAM" id="SignalP"/>
    </source>
</evidence>
<name>A0A5C0ZXW5_9GAMM</name>
<feature type="compositionally biased region" description="Low complexity" evidence="1">
    <location>
        <begin position="38"/>
        <end position="51"/>
    </location>
</feature>
<feature type="compositionally biased region" description="Basic and acidic residues" evidence="1">
    <location>
        <begin position="69"/>
        <end position="89"/>
    </location>
</feature>
<evidence type="ECO:0000256" key="1">
    <source>
        <dbReference type="SAM" id="MobiDB-lite"/>
    </source>
</evidence>
<gene>
    <name evidence="3" type="ORF">FY550_06630</name>
</gene>
<accession>A0A5C0ZXW5</accession>
<evidence type="ECO:0000313" key="4">
    <source>
        <dbReference type="Proteomes" id="UP000322553"/>
    </source>
</evidence>
<evidence type="ECO:0000313" key="3">
    <source>
        <dbReference type="EMBL" id="QEL10828.1"/>
    </source>
</evidence>
<feature type="signal peptide" evidence="2">
    <location>
        <begin position="1"/>
        <end position="24"/>
    </location>
</feature>
<dbReference type="KEGG" id="kuy:FY550_06630"/>
<keyword evidence="4" id="KW-1185">Reference proteome</keyword>
<protein>
    <submittedName>
        <fullName evidence="3">Uncharacterized protein</fullName>
    </submittedName>
</protein>
<proteinExistence type="predicted"/>
<sequence length="111" mass="12874">MSRTLRNTLVTLCLLVSAVPGTQADTASQSDSARQQRFDNAQQQQRIQRLQSDIHRREHRMSAGTRTGQRLEEQSLRQDRQQLREERRNAQRPSPDTNRQVHPSSRQDTSP</sequence>
<dbReference type="EMBL" id="CP043420">
    <property type="protein sequence ID" value="QEL10828.1"/>
    <property type="molecule type" value="Genomic_DNA"/>
</dbReference>
<feature type="region of interest" description="Disordered" evidence="1">
    <location>
        <begin position="19"/>
        <end position="111"/>
    </location>
</feature>
<dbReference type="AlphaFoldDB" id="A0A5C0ZXW5"/>
<keyword evidence="2" id="KW-0732">Signal</keyword>
<reference evidence="3 4" key="1">
    <citation type="submission" date="2019-08" db="EMBL/GenBank/DDBJ databases">
        <title>Complete genome sequence of Kushneria sp. YCWA18, a halophilic phosphate-solubilizing bacterium isolated from Daqiao saltern in China.</title>
        <authorList>
            <person name="Du G.-X."/>
            <person name="Qu L.-Y."/>
        </authorList>
    </citation>
    <scope>NUCLEOTIDE SEQUENCE [LARGE SCALE GENOMIC DNA]</scope>
    <source>
        <strain evidence="3 4">YCWA18</strain>
    </source>
</reference>